<dbReference type="PROSITE" id="PS51855">
    <property type="entry name" value="MGS"/>
    <property type="match status" value="1"/>
</dbReference>
<dbReference type="EC" id="3.5.4.10" evidence="6"/>
<dbReference type="InterPro" id="IPR011607">
    <property type="entry name" value="MGS-like_dom"/>
</dbReference>
<evidence type="ECO:0000259" key="5">
    <source>
        <dbReference type="PROSITE" id="PS51855"/>
    </source>
</evidence>
<dbReference type="Pfam" id="PF02142">
    <property type="entry name" value="MGS"/>
    <property type="match status" value="1"/>
</dbReference>
<organism evidence="6">
    <name type="scientific">Hellea balneolensis</name>
    <dbReference type="NCBI Taxonomy" id="287478"/>
    <lineage>
        <taxon>Bacteria</taxon>
        <taxon>Pseudomonadati</taxon>
        <taxon>Pseudomonadota</taxon>
        <taxon>Alphaproteobacteria</taxon>
        <taxon>Maricaulales</taxon>
        <taxon>Robiginitomaculaceae</taxon>
        <taxon>Hellea</taxon>
    </lineage>
</organism>
<name>A0A7C5LSU8_9PROT</name>
<dbReference type="FunFam" id="3.40.50.1380:FF:000001">
    <property type="entry name" value="Bifunctional purine biosynthesis protein PurH"/>
    <property type="match status" value="1"/>
</dbReference>
<evidence type="ECO:0000256" key="2">
    <source>
        <dbReference type="ARBA" id="ARBA00022755"/>
    </source>
</evidence>
<dbReference type="CDD" id="cd01421">
    <property type="entry name" value="IMPCH"/>
    <property type="match status" value="1"/>
</dbReference>
<dbReference type="GO" id="GO:0004643">
    <property type="term" value="F:phosphoribosylaminoimidazolecarboxamide formyltransferase activity"/>
    <property type="evidence" value="ECO:0007669"/>
    <property type="project" value="UniProtKB-EC"/>
</dbReference>
<dbReference type="Pfam" id="PF01808">
    <property type="entry name" value="AICARFT_IMPCHas"/>
    <property type="match status" value="1"/>
</dbReference>
<dbReference type="GO" id="GO:0005829">
    <property type="term" value="C:cytosol"/>
    <property type="evidence" value="ECO:0007669"/>
    <property type="project" value="TreeGrafter"/>
</dbReference>
<evidence type="ECO:0000313" key="6">
    <source>
        <dbReference type="EMBL" id="HHL43117.1"/>
    </source>
</evidence>
<protein>
    <submittedName>
        <fullName evidence="6">Bifunctional phosphoribosylaminoimidazolecarboxamide formyltransferase/IMP cyclohydrolase</fullName>
        <ecNumber evidence="6">2.1.2.3</ecNumber>
        <ecNumber evidence="6">3.5.4.10</ecNumber>
    </submittedName>
</protein>
<dbReference type="GO" id="GO:0006189">
    <property type="term" value="P:'de novo' IMP biosynthetic process"/>
    <property type="evidence" value="ECO:0007669"/>
    <property type="project" value="TreeGrafter"/>
</dbReference>
<proteinExistence type="predicted"/>
<keyword evidence="3 6" id="KW-0378">Hydrolase</keyword>
<dbReference type="Gene3D" id="3.40.50.1380">
    <property type="entry name" value="Methylglyoxal synthase-like domain"/>
    <property type="match status" value="1"/>
</dbReference>
<keyword evidence="1 6" id="KW-0808">Transferase</keyword>
<dbReference type="EC" id="2.1.2.3" evidence="6"/>
<feature type="domain" description="MGS-like" evidence="5">
    <location>
        <begin position="3"/>
        <end position="150"/>
    </location>
</feature>
<dbReference type="SUPFAM" id="SSF52335">
    <property type="entry name" value="Methylglyoxal synthase-like"/>
    <property type="match status" value="1"/>
</dbReference>
<reference evidence="6" key="1">
    <citation type="journal article" date="2020" name="mSystems">
        <title>Genome- and Community-Level Interaction Insights into Carbon Utilization and Element Cycling Functions of Hydrothermarchaeota in Hydrothermal Sediment.</title>
        <authorList>
            <person name="Zhou Z."/>
            <person name="Liu Y."/>
            <person name="Xu W."/>
            <person name="Pan J."/>
            <person name="Luo Z.H."/>
            <person name="Li M."/>
        </authorList>
    </citation>
    <scope>NUCLEOTIDE SEQUENCE [LARGE SCALE GENOMIC DNA]</scope>
    <source>
        <strain evidence="6">HyVt-485</strain>
    </source>
</reference>
<comment type="caution">
    <text evidence="6">The sequence shown here is derived from an EMBL/GenBank/DDBJ whole genome shotgun (WGS) entry which is preliminary data.</text>
</comment>
<dbReference type="PANTHER" id="PTHR11692">
    <property type="entry name" value="BIFUNCTIONAL PURINE BIOSYNTHESIS PROTEIN PURH"/>
    <property type="match status" value="1"/>
</dbReference>
<keyword evidence="4" id="KW-0511">Multifunctional enzyme</keyword>
<keyword evidence="2" id="KW-0658">Purine biosynthesis</keyword>
<evidence type="ECO:0000256" key="3">
    <source>
        <dbReference type="ARBA" id="ARBA00022801"/>
    </source>
</evidence>
<dbReference type="InterPro" id="IPR036914">
    <property type="entry name" value="MGS-like_dom_sf"/>
</dbReference>
<sequence length="203" mass="21880">MASHLVSVQTALISVSDKSELISQANALADMGVKLLSTGGTYKALQKAGLEVTEVAEITNFPEMMDGRVKTLHPNIHGGLLANRDIDHHIASMQAHNIPAIDLLIVNLYPFETTVASGANFEECVENIDIGGPAMIRAAAKNHKHVAVCVDNAAVAKVIGDMQMHGGKTCLKLRRKLAAKAFARTAEYDTRISRWLQNQVGQT</sequence>
<dbReference type="SMART" id="SM00851">
    <property type="entry name" value="MGS"/>
    <property type="match status" value="1"/>
</dbReference>
<dbReference type="InterPro" id="IPR002695">
    <property type="entry name" value="PurH-like"/>
</dbReference>
<evidence type="ECO:0000256" key="4">
    <source>
        <dbReference type="ARBA" id="ARBA00023268"/>
    </source>
</evidence>
<evidence type="ECO:0000256" key="1">
    <source>
        <dbReference type="ARBA" id="ARBA00022679"/>
    </source>
</evidence>
<accession>A0A7C5LSU8</accession>
<feature type="non-terminal residue" evidence="6">
    <location>
        <position position="203"/>
    </location>
</feature>
<dbReference type="PANTHER" id="PTHR11692:SF0">
    <property type="entry name" value="BIFUNCTIONAL PURINE BIOSYNTHESIS PROTEIN ATIC"/>
    <property type="match status" value="1"/>
</dbReference>
<dbReference type="AlphaFoldDB" id="A0A7C5LSU8"/>
<dbReference type="GO" id="GO:0003937">
    <property type="term" value="F:IMP cyclohydrolase activity"/>
    <property type="evidence" value="ECO:0007669"/>
    <property type="project" value="UniProtKB-EC"/>
</dbReference>
<dbReference type="EMBL" id="DRMJ01000296">
    <property type="protein sequence ID" value="HHL43117.1"/>
    <property type="molecule type" value="Genomic_DNA"/>
</dbReference>
<gene>
    <name evidence="6" type="primary">purH</name>
    <name evidence="6" type="ORF">ENJ42_05830</name>
</gene>
<dbReference type="Proteomes" id="UP000885830">
    <property type="component" value="Unassembled WGS sequence"/>
</dbReference>